<dbReference type="Proteomes" id="UP000245764">
    <property type="component" value="Chromosome 5"/>
</dbReference>
<proteinExistence type="predicted"/>
<gene>
    <name evidence="1" type="ORF">ZT1E4_G5641</name>
</gene>
<dbReference type="AlphaFoldDB" id="A0A2H1GEX2"/>
<accession>A0A2H1GEX2</accession>
<evidence type="ECO:0000313" key="2">
    <source>
        <dbReference type="Proteomes" id="UP000245764"/>
    </source>
</evidence>
<reference evidence="2" key="1">
    <citation type="submission" date="2017-05" db="EMBL/GenBank/DDBJ databases">
        <authorList>
            <person name="Song R."/>
            <person name="Chenine A.L."/>
            <person name="Ruprecht R.M."/>
        </authorList>
    </citation>
    <scope>NUCLEOTIDE SEQUENCE [LARGE SCALE GENOMIC DNA]</scope>
</reference>
<sequence>MKADPQCEPDAATKQRAINCPDTAIACPQSLTPQQQYSQPIMSRGLDGIKGGFVSIPSAFEGVPESSKHAFKLELVPKLIETRNLEKVDISTNVDVVTHRALIDFADFDVDDVDYDQLGRDCDLLKEAFKSRRKELNAAMKAVSNPGSTVEEIRKVAQMLDAAGLSERAFLENDGGIIPLLVIGAALLLSGCVDIKINEK</sequence>
<name>A0A2H1GEX2_ZYMTR</name>
<evidence type="ECO:0000313" key="1">
    <source>
        <dbReference type="EMBL" id="SMR52105.1"/>
    </source>
</evidence>
<organism evidence="1 2">
    <name type="scientific">Zymoseptoria tritici ST99CH_1E4</name>
    <dbReference type="NCBI Taxonomy" id="1276532"/>
    <lineage>
        <taxon>Eukaryota</taxon>
        <taxon>Fungi</taxon>
        <taxon>Dikarya</taxon>
        <taxon>Ascomycota</taxon>
        <taxon>Pezizomycotina</taxon>
        <taxon>Dothideomycetes</taxon>
        <taxon>Dothideomycetidae</taxon>
        <taxon>Mycosphaerellales</taxon>
        <taxon>Mycosphaerellaceae</taxon>
        <taxon>Zymoseptoria</taxon>
    </lineage>
</organism>
<protein>
    <submittedName>
        <fullName evidence="1">Uncharacterized protein</fullName>
    </submittedName>
</protein>
<dbReference type="EMBL" id="LT854257">
    <property type="protein sequence ID" value="SMR52105.1"/>
    <property type="molecule type" value="Genomic_DNA"/>
</dbReference>